<dbReference type="SUPFAM" id="SSF81606">
    <property type="entry name" value="PP2C-like"/>
    <property type="match status" value="1"/>
</dbReference>
<sequence length="1758" mass="201523">METTPDLSTDRVPYELGELLYEDSFSQTYRGKFGRTREPKIIRVQRPEGKETSSVYFLNEFELGKLVSDPGILKPEDMFENSDGICLIYENIPSKLLHQSLAGSISLETFLDIALAITENLARLHSFGIVHNQISPRAFFYNPDTGETKLAWLGGASLLLSEKGSYAPLRYTFDILPYCSPENTGRLNRPVDFRSDAYSLGALFYKMISGAPPFETEDPLEMVHYHIARSPVSLVKKREDVPTAISTLVDKLLSKMPEERYFSLENLIHDLKSIKDSLKSKRKLSEFVPGVYERKVGFRDSPRIYDRDKERKEIESGIVNVTNGRRSAVFIGGKSGTGKTALVEDAITYLDIYSVVLLRGKFEEDKKEIPYYAFRQIMDDLLRRILQKKEEEIVLLKNFIKETLGDNIEILTQFLPDLGKTLGIEIPAKTSKRQKDEKILFAVALKFLTLCFDRKNPAIILLDDLQWADSASLALLEFILNSEDWEGLLFVLTSRSEDADFFPNVNVKQGSPGLDLREIRLSPLSEHSVFKYISDSIHVSAEDANRLAEVLVSKTGGNPLFLHQFLKSLYDEGCLSFDPKTAYHRVDWDRLLQRAVTDNVLDLFLDKVGKLPDETLEVLRVGACIGAKFDLKDMYDFFKTRPGVLSRGIREAIREGIVFYREAGNMLFPALQYISQKKIEESGMYSSLSNVQFHFSHDRMIQSILDATDSGEKARIHNTLAKLLIEREKNSGGSEQILDIANHLLRSRELYTNGQENEDFFHYTILAGNSAKVGAAYESSYSFFSLLASQLKDSYWQKDRKNAIHILKSLAESAYYLSRREEAEKIISDLLSKLHSPSEKADVYLMQLEVMNVFNDLDSASKIGIKALQSLGIGFKEKPGFLAVFGEVLKMVFYSRGRSPEKLVHAKDSKDPYKTEALNILVNLLNYGKHMDMKVMAYIYLKLINLTLKEGNAPFSFFGYAGFGSILLSINGNFQQSMRYWTLAEKILKKFKSDELYGRFVFGRTILLDYFMYPFRSIVDYTEEAFHKCMQYGDYLWAAFALFSQNTNQLYSAENSISYREKIRENLERGSKLNYDILMILLYSSDSYLDRLEGKSTETIRYKDNLYTDREFESKVLESAGNGTANSWYATLFGSFSYLSGYYLEAERIFKNYHSDLEKSRIMFIYSEYRFYRSLGLLKLRKKKLKLTEKFFFRYSLYLFKLWSRIYPPSFQLFYFVLAGLYEDYAGRKENASKYFDMAIQQVESEPNDFRKAVVYQHVAEWSIEHGRTSYGKFLMQNAVRLYGSWGAKSIVNLLRDEYGELLRPQGTPKRSAEKILADSMLSTSFSLDLRTVLKASQSISGVIELGELLRQLIRTIMENAAATRGFLILPQDKELFLMAGSDIEEPGFLPKPISLDEAGHLLPLEIVYFCFRSGQKVLISDAARDSFYSVNPYVKRSKPKSLLCMPITKQGRTLCVLYLENRLTAGIFDEHRLEILEILSAQAAISLENAKLYEDITRMNSELERKVNERTEELARSLSIIRKDMLYSQKIQRSILPELKSIPGLRYSVNYMPMDEVGGDFYDICKLNNGRYRFFLADATGHGVQAALVTMAIKGEYESLKSSLEKPGEILFALNNSILNKYKTLYFTGAICDVDLSEKKVYFASAGHISQFLLRSYQTEEMPKTGAILGFVKDYPYRTEEYKIESGDRIFLFSDGIYEQFDEDKLEYGEERFLHSIRSNAQFEPQIQAERIISDLQNFISKSSIQDDITLLILDID</sequence>
<dbReference type="InterPro" id="IPR027417">
    <property type="entry name" value="P-loop_NTPase"/>
</dbReference>
<dbReference type="RefSeq" id="WP_100707454.1">
    <property type="nucleotide sequence ID" value="NZ_NPDL01000006.1"/>
</dbReference>
<dbReference type="Gene3D" id="3.30.450.40">
    <property type="match status" value="1"/>
</dbReference>
<dbReference type="GO" id="GO:0005524">
    <property type="term" value="F:ATP binding"/>
    <property type="evidence" value="ECO:0007669"/>
    <property type="project" value="InterPro"/>
</dbReference>
<protein>
    <submittedName>
        <fullName evidence="2">ATPase</fullName>
    </submittedName>
</protein>
<dbReference type="GO" id="GO:0004672">
    <property type="term" value="F:protein kinase activity"/>
    <property type="evidence" value="ECO:0007669"/>
    <property type="project" value="InterPro"/>
</dbReference>
<gene>
    <name evidence="2" type="ORF">CH357_14320</name>
</gene>
<dbReference type="PROSITE" id="PS50011">
    <property type="entry name" value="PROTEIN_KINASE_DOM"/>
    <property type="match status" value="1"/>
</dbReference>
<dbReference type="InterPro" id="IPR001932">
    <property type="entry name" value="PPM-type_phosphatase-like_dom"/>
</dbReference>
<dbReference type="Pfam" id="PF13191">
    <property type="entry name" value="AAA_16"/>
    <property type="match status" value="1"/>
</dbReference>
<dbReference type="Gene3D" id="3.40.50.300">
    <property type="entry name" value="P-loop containing nucleotide triphosphate hydrolases"/>
    <property type="match status" value="1"/>
</dbReference>
<keyword evidence="3" id="KW-1185">Reference proteome</keyword>
<dbReference type="Pfam" id="PF01590">
    <property type="entry name" value="GAF"/>
    <property type="match status" value="1"/>
</dbReference>
<reference evidence="2 3" key="1">
    <citation type="submission" date="2017-07" db="EMBL/GenBank/DDBJ databases">
        <title>Leptospira spp. isolated from tropical soils.</title>
        <authorList>
            <person name="Thibeaux R."/>
            <person name="Iraola G."/>
            <person name="Ferres I."/>
            <person name="Bierque E."/>
            <person name="Girault D."/>
            <person name="Soupe-Gilbert M.-E."/>
            <person name="Picardeau M."/>
            <person name="Goarant C."/>
        </authorList>
    </citation>
    <scope>NUCLEOTIDE SEQUENCE [LARGE SCALE GENOMIC DNA]</scope>
    <source>
        <strain evidence="2 3">MCA1-C-A1</strain>
    </source>
</reference>
<dbReference type="SUPFAM" id="SSF55781">
    <property type="entry name" value="GAF domain-like"/>
    <property type="match status" value="1"/>
</dbReference>
<dbReference type="Proteomes" id="UP000232196">
    <property type="component" value="Unassembled WGS sequence"/>
</dbReference>
<dbReference type="Gene3D" id="3.60.40.10">
    <property type="entry name" value="PPM-type phosphatase domain"/>
    <property type="match status" value="1"/>
</dbReference>
<dbReference type="InterPro" id="IPR036457">
    <property type="entry name" value="PPM-type-like_dom_sf"/>
</dbReference>
<dbReference type="InterPro" id="IPR029016">
    <property type="entry name" value="GAF-like_dom_sf"/>
</dbReference>
<dbReference type="PANTHER" id="PTHR43642">
    <property type="entry name" value="HYBRID SIGNAL TRANSDUCTION HISTIDINE KINASE G"/>
    <property type="match status" value="1"/>
</dbReference>
<evidence type="ECO:0000259" key="1">
    <source>
        <dbReference type="PROSITE" id="PS50011"/>
    </source>
</evidence>
<evidence type="ECO:0000313" key="2">
    <source>
        <dbReference type="EMBL" id="PJZ24758.1"/>
    </source>
</evidence>
<dbReference type="SUPFAM" id="SSF52540">
    <property type="entry name" value="P-loop containing nucleoside triphosphate hydrolases"/>
    <property type="match status" value="1"/>
</dbReference>
<dbReference type="OrthoDB" id="9801841at2"/>
<dbReference type="InterPro" id="IPR000719">
    <property type="entry name" value="Prot_kinase_dom"/>
</dbReference>
<dbReference type="Pfam" id="PF07228">
    <property type="entry name" value="SpoIIE"/>
    <property type="match status" value="1"/>
</dbReference>
<dbReference type="PANTHER" id="PTHR43642:SF1">
    <property type="entry name" value="HYBRID SIGNAL TRANSDUCTION HISTIDINE KINASE G"/>
    <property type="match status" value="1"/>
</dbReference>
<dbReference type="Pfam" id="PF00069">
    <property type="entry name" value="Pkinase"/>
    <property type="match status" value="1"/>
</dbReference>
<dbReference type="InterPro" id="IPR041664">
    <property type="entry name" value="AAA_16"/>
</dbReference>
<organism evidence="2 3">
    <name type="scientific">Leptospira hartskeerlii</name>
    <dbReference type="NCBI Taxonomy" id="2023177"/>
    <lineage>
        <taxon>Bacteria</taxon>
        <taxon>Pseudomonadati</taxon>
        <taxon>Spirochaetota</taxon>
        <taxon>Spirochaetia</taxon>
        <taxon>Leptospirales</taxon>
        <taxon>Leptospiraceae</taxon>
        <taxon>Leptospira</taxon>
    </lineage>
</organism>
<name>A0A2M9XAP4_9LEPT</name>
<proteinExistence type="predicted"/>
<dbReference type="SUPFAM" id="SSF56112">
    <property type="entry name" value="Protein kinase-like (PK-like)"/>
    <property type="match status" value="1"/>
</dbReference>
<evidence type="ECO:0000313" key="3">
    <source>
        <dbReference type="Proteomes" id="UP000232196"/>
    </source>
</evidence>
<dbReference type="InterPro" id="IPR053159">
    <property type="entry name" value="Hybrid_Histidine_Kinase"/>
</dbReference>
<dbReference type="SMART" id="SM00331">
    <property type="entry name" value="PP2C_SIG"/>
    <property type="match status" value="1"/>
</dbReference>
<feature type="domain" description="Protein kinase" evidence="1">
    <location>
        <begin position="14"/>
        <end position="272"/>
    </location>
</feature>
<comment type="caution">
    <text evidence="2">The sequence shown here is derived from an EMBL/GenBank/DDBJ whole genome shotgun (WGS) entry which is preliminary data.</text>
</comment>
<dbReference type="SMART" id="SM00220">
    <property type="entry name" value="S_TKc"/>
    <property type="match status" value="1"/>
</dbReference>
<dbReference type="Gene3D" id="1.10.510.10">
    <property type="entry name" value="Transferase(Phosphotransferase) domain 1"/>
    <property type="match status" value="1"/>
</dbReference>
<dbReference type="InterPro" id="IPR003018">
    <property type="entry name" value="GAF"/>
</dbReference>
<dbReference type="EMBL" id="NPDN01000007">
    <property type="protein sequence ID" value="PJZ24758.1"/>
    <property type="molecule type" value="Genomic_DNA"/>
</dbReference>
<dbReference type="SMART" id="SM00065">
    <property type="entry name" value="GAF"/>
    <property type="match status" value="1"/>
</dbReference>
<dbReference type="InterPro" id="IPR011009">
    <property type="entry name" value="Kinase-like_dom_sf"/>
</dbReference>
<accession>A0A2M9XAP4</accession>